<sequence>MAYPAAPATLTRGWLTKVPAITATFWVIKVLSTTIGETFADYLSVNVGLGPAVTDVMMFAVLAVALVIQFRTRRYTPWIYWLCVVLISIVGTQITDFFTDTLGISLYLSTAVFSVVLAVVFVVWYRQERTLAITSIDTPRREGFYWAAILVTFALGTAAGDLATEALNLGFRNGTLIFGGLILLTWLANRAGAGQVLTFWIAYVLTRPLGASLGDLLTQSKDFGGLDLGASKTSLLFFAVILVLVGREQVLANRHGVAAKGEGPLGGRRPDYAWAAAGVAAIAIIGLGLSSLGSNQSDGSTDTVADQGANAAGRPGAGNGAAAPAGKQPHPTTRLGNLGRFATIVRDVQASVARNDLAGGKARVKDLEVSWDDAEAGLKPRDPGKWHQLDGEIDDVLTALRAGNPSRADCAQRLTTLTQTLNRFDGV</sequence>
<evidence type="ECO:0000313" key="4">
    <source>
        <dbReference type="Proteomes" id="UP001589894"/>
    </source>
</evidence>
<evidence type="ECO:0000313" key="3">
    <source>
        <dbReference type="EMBL" id="MFC0564356.1"/>
    </source>
</evidence>
<gene>
    <name evidence="3" type="ORF">ACFFHU_09410</name>
</gene>
<evidence type="ECO:0000256" key="1">
    <source>
        <dbReference type="SAM" id="MobiDB-lite"/>
    </source>
</evidence>
<evidence type="ECO:0000256" key="2">
    <source>
        <dbReference type="SAM" id="Phobius"/>
    </source>
</evidence>
<protein>
    <recommendedName>
        <fullName evidence="5">Membrane-anchored protein</fullName>
    </recommendedName>
</protein>
<keyword evidence="2" id="KW-1133">Transmembrane helix</keyword>
<accession>A0ABV6NUA4</accession>
<reference evidence="3 4" key="1">
    <citation type="submission" date="2024-09" db="EMBL/GenBank/DDBJ databases">
        <authorList>
            <person name="Sun Q."/>
            <person name="Mori K."/>
        </authorList>
    </citation>
    <scope>NUCLEOTIDE SEQUENCE [LARGE SCALE GENOMIC DNA]</scope>
    <source>
        <strain evidence="3 4">TBRC 2205</strain>
    </source>
</reference>
<evidence type="ECO:0008006" key="5">
    <source>
        <dbReference type="Google" id="ProtNLM"/>
    </source>
</evidence>
<dbReference type="InterPro" id="IPR007136">
    <property type="entry name" value="DUF347"/>
</dbReference>
<dbReference type="RefSeq" id="WP_377337355.1">
    <property type="nucleotide sequence ID" value="NZ_JBHLUE010000005.1"/>
</dbReference>
<keyword evidence="2" id="KW-0472">Membrane</keyword>
<keyword evidence="2" id="KW-0812">Transmembrane</keyword>
<feature type="transmembrane region" description="Helical" evidence="2">
    <location>
        <begin position="79"/>
        <end position="98"/>
    </location>
</feature>
<feature type="compositionally biased region" description="Low complexity" evidence="1">
    <location>
        <begin position="308"/>
        <end position="326"/>
    </location>
</feature>
<comment type="caution">
    <text evidence="3">The sequence shown here is derived from an EMBL/GenBank/DDBJ whole genome shotgun (WGS) entry which is preliminary data.</text>
</comment>
<feature type="transmembrane region" description="Helical" evidence="2">
    <location>
        <begin position="272"/>
        <end position="292"/>
    </location>
</feature>
<name>A0ABV6NUA4_9ACTN</name>
<dbReference type="EMBL" id="JBHLUE010000005">
    <property type="protein sequence ID" value="MFC0564356.1"/>
    <property type="molecule type" value="Genomic_DNA"/>
</dbReference>
<keyword evidence="4" id="KW-1185">Reference proteome</keyword>
<feature type="transmembrane region" description="Helical" evidence="2">
    <location>
        <begin position="144"/>
        <end position="163"/>
    </location>
</feature>
<dbReference type="Proteomes" id="UP001589894">
    <property type="component" value="Unassembled WGS sequence"/>
</dbReference>
<proteinExistence type="predicted"/>
<organism evidence="3 4">
    <name type="scientific">Plantactinospora siamensis</name>
    <dbReference type="NCBI Taxonomy" id="555372"/>
    <lineage>
        <taxon>Bacteria</taxon>
        <taxon>Bacillati</taxon>
        <taxon>Actinomycetota</taxon>
        <taxon>Actinomycetes</taxon>
        <taxon>Micromonosporales</taxon>
        <taxon>Micromonosporaceae</taxon>
        <taxon>Plantactinospora</taxon>
    </lineage>
</organism>
<feature type="transmembrane region" description="Helical" evidence="2">
    <location>
        <begin position="48"/>
        <end position="67"/>
    </location>
</feature>
<feature type="region of interest" description="Disordered" evidence="1">
    <location>
        <begin position="296"/>
        <end position="336"/>
    </location>
</feature>
<feature type="transmembrane region" description="Helical" evidence="2">
    <location>
        <begin position="234"/>
        <end position="251"/>
    </location>
</feature>
<feature type="transmembrane region" description="Helical" evidence="2">
    <location>
        <begin position="104"/>
        <end position="124"/>
    </location>
</feature>
<dbReference type="Pfam" id="PF03988">
    <property type="entry name" value="DUF347"/>
    <property type="match status" value="4"/>
</dbReference>